<gene>
    <name evidence="1" type="ORF">DY000_02017699</name>
</gene>
<organism evidence="1 2">
    <name type="scientific">Brassica cretica</name>
    <name type="common">Mustard</name>
    <dbReference type="NCBI Taxonomy" id="69181"/>
    <lineage>
        <taxon>Eukaryota</taxon>
        <taxon>Viridiplantae</taxon>
        <taxon>Streptophyta</taxon>
        <taxon>Embryophyta</taxon>
        <taxon>Tracheophyta</taxon>
        <taxon>Spermatophyta</taxon>
        <taxon>Magnoliopsida</taxon>
        <taxon>eudicotyledons</taxon>
        <taxon>Gunneridae</taxon>
        <taxon>Pentapetalae</taxon>
        <taxon>rosids</taxon>
        <taxon>malvids</taxon>
        <taxon>Brassicales</taxon>
        <taxon>Brassicaceae</taxon>
        <taxon>Brassiceae</taxon>
        <taxon>Brassica</taxon>
    </lineage>
</organism>
<evidence type="ECO:0000313" key="2">
    <source>
        <dbReference type="Proteomes" id="UP000266723"/>
    </source>
</evidence>
<proteinExistence type="predicted"/>
<keyword evidence="2" id="KW-1185">Reference proteome</keyword>
<name>A0ABQ7CWM8_BRACR</name>
<dbReference type="EMBL" id="QGKV02000759">
    <property type="protein sequence ID" value="KAF3563971.1"/>
    <property type="molecule type" value="Genomic_DNA"/>
</dbReference>
<comment type="caution">
    <text evidence="1">The sequence shown here is derived from an EMBL/GenBank/DDBJ whole genome shotgun (WGS) entry which is preliminary data.</text>
</comment>
<sequence length="64" mass="7125">MCPSDLRWILVSKPPDLMIDGVDCPHEFVVASIYSTLLPFMACDARRRWLSGGLAEGIFAKQLS</sequence>
<evidence type="ECO:0000313" key="1">
    <source>
        <dbReference type="EMBL" id="KAF3563971.1"/>
    </source>
</evidence>
<dbReference type="Proteomes" id="UP000266723">
    <property type="component" value="Unassembled WGS sequence"/>
</dbReference>
<accession>A0ABQ7CWM8</accession>
<reference evidence="1 2" key="1">
    <citation type="journal article" date="2020" name="BMC Genomics">
        <title>Intraspecific diversification of the crop wild relative Brassica cretica Lam. using demographic model selection.</title>
        <authorList>
            <person name="Kioukis A."/>
            <person name="Michalopoulou V.A."/>
            <person name="Briers L."/>
            <person name="Pirintsos S."/>
            <person name="Studholme D.J."/>
            <person name="Pavlidis P."/>
            <person name="Sarris P.F."/>
        </authorList>
    </citation>
    <scope>NUCLEOTIDE SEQUENCE [LARGE SCALE GENOMIC DNA]</scope>
    <source>
        <strain evidence="2">cv. PFS-1207/04</strain>
    </source>
</reference>
<protein>
    <submittedName>
        <fullName evidence="1">Uncharacterized protein</fullName>
    </submittedName>
</protein>